<dbReference type="InterPro" id="IPR012337">
    <property type="entry name" value="RNaseH-like_sf"/>
</dbReference>
<dbReference type="InterPro" id="IPR044925">
    <property type="entry name" value="His-Me_finger_sf"/>
</dbReference>
<evidence type="ECO:0000256" key="7">
    <source>
        <dbReference type="ARBA" id="ARBA00023125"/>
    </source>
</evidence>
<dbReference type="Gene3D" id="3.40.1800.10">
    <property type="entry name" value="His-Me finger endonucleases"/>
    <property type="match status" value="1"/>
</dbReference>
<dbReference type="Proteomes" id="UP001160148">
    <property type="component" value="Unassembled WGS sequence"/>
</dbReference>
<sequence length="920" mass="107026">MTGSSYIELPAYIDRKRGTINPQNNDQQCFKWAILARHVADNLSDKYKYCVGKNYTQHEAKYNFDDISFPTPLSDISKFEKNNPNVTVNVYGLDKKFQPPRKYPTYEVYPLRVVDEEKTNHFDLLLVTDGDNSHYVYISNFSRLVRAQKTRHTGSVVFCKRCFTSFDDRRHKFKLSGQEALDQHKLICGAHKPILPEMPKEGDCAEFKAWKNTVRHPFVIYADFEAILTKTEEARGGSTTITQKHEAMSYGFLVKASDDVPAELLLQHQIPAGMVIYRGSEDRTDVARHFVEAIVEVAQKIENLTKTNIPLKMAEGEEKTHQECIKCNLCKCILVGGDKVRDHDHLTGKFRQTLCSRCNLELQQPKFVPVFFHNLTNYDSHFIIPELGYDTKTINVIPNSEEKYISFSKYISSTFTVRFIDTFRFMASSLSSLAENLLTPEHEKFRETAKHFVTGDMPLVARKGVYPYEYTDSWERLEDTRLPSKRSFYSTLTETGIKESEFDHAKEVWSHFNCRTLGDYSDLYLKIDVLLLADVFENFRDLCMKTYNLDAAHYFTAPGLSFDAMLKFTGQKLQLLHDYDMLLMFENGIRGGLVQASKRYATANNVKTPGYDETKEKSWIIYQDCNNLYGWAISQYMPYDDTSPIGRVYEVDVSYPRHLHNGHNDLPFLPQNSVPRGSKVRKLMATFEKKENYIVHYRNLQQAIKNGLIVEKVHRVIQFNQSDWLAKYIDLNTEMRKKARNAFEKDFFKFMNNAVFGKTMESKRKQLKIELVSCERRLQKCINKTTFKHCTNYNENLNAVALENKIIKFDKPIYIGFSVLDISKTLMYDYHYNVMQKHYRDKIKLMYTDTDSLIYHIKTTDFYEDLAANHSLLDRMDTANLPSDHPCYVAVRKKEPGYFSDEVDADIIPEFCALRAKLRF</sequence>
<evidence type="ECO:0000256" key="4">
    <source>
        <dbReference type="ARBA" id="ARBA00022695"/>
    </source>
</evidence>
<dbReference type="SUPFAM" id="SSF56672">
    <property type="entry name" value="DNA/RNA polymerases"/>
    <property type="match status" value="1"/>
</dbReference>
<dbReference type="SUPFAM" id="SSF53098">
    <property type="entry name" value="Ribonuclease H-like"/>
    <property type="match status" value="1"/>
</dbReference>
<dbReference type="Pfam" id="PF03175">
    <property type="entry name" value="DNA_pol_B_2"/>
    <property type="match status" value="1"/>
</dbReference>
<dbReference type="EMBL" id="CARXXK010000001">
    <property type="protein sequence ID" value="CAI6349662.1"/>
    <property type="molecule type" value="Genomic_DNA"/>
</dbReference>
<evidence type="ECO:0000256" key="2">
    <source>
        <dbReference type="ARBA" id="ARBA00012417"/>
    </source>
</evidence>
<keyword evidence="11" id="KW-1185">Reference proteome</keyword>
<keyword evidence="5" id="KW-0235">DNA replication</keyword>
<proteinExistence type="inferred from homology"/>
<name>A0AAV0VZH5_9HEMI</name>
<feature type="domain" description="DNA-directed DNA polymerase family B mitochondria/virus" evidence="9">
    <location>
        <begin position="369"/>
        <end position="831"/>
    </location>
</feature>
<comment type="caution">
    <text evidence="10">The sequence shown here is derived from an EMBL/GenBank/DDBJ whole genome shotgun (WGS) entry which is preliminary data.</text>
</comment>
<dbReference type="SUPFAM" id="SSF54060">
    <property type="entry name" value="His-Me finger endonucleases"/>
    <property type="match status" value="1"/>
</dbReference>
<evidence type="ECO:0000256" key="5">
    <source>
        <dbReference type="ARBA" id="ARBA00022705"/>
    </source>
</evidence>
<dbReference type="PANTHER" id="PTHR31511">
    <property type="entry name" value="PROTEIN CBG23764"/>
    <property type="match status" value="1"/>
</dbReference>
<dbReference type="GO" id="GO:0006260">
    <property type="term" value="P:DNA replication"/>
    <property type="evidence" value="ECO:0007669"/>
    <property type="project" value="UniProtKB-KW"/>
</dbReference>
<dbReference type="EC" id="2.7.7.7" evidence="2"/>
<accession>A0AAV0VZH5</accession>
<evidence type="ECO:0000313" key="10">
    <source>
        <dbReference type="EMBL" id="CAI6349662.1"/>
    </source>
</evidence>
<evidence type="ECO:0000256" key="8">
    <source>
        <dbReference type="ARBA" id="ARBA00049244"/>
    </source>
</evidence>
<dbReference type="AlphaFoldDB" id="A0AAV0VZH5"/>
<gene>
    <name evidence="10" type="ORF">MEUPH1_LOCUS6199</name>
</gene>
<organism evidence="10 11">
    <name type="scientific">Macrosiphum euphorbiae</name>
    <name type="common">potato aphid</name>
    <dbReference type="NCBI Taxonomy" id="13131"/>
    <lineage>
        <taxon>Eukaryota</taxon>
        <taxon>Metazoa</taxon>
        <taxon>Ecdysozoa</taxon>
        <taxon>Arthropoda</taxon>
        <taxon>Hexapoda</taxon>
        <taxon>Insecta</taxon>
        <taxon>Pterygota</taxon>
        <taxon>Neoptera</taxon>
        <taxon>Paraneoptera</taxon>
        <taxon>Hemiptera</taxon>
        <taxon>Sternorrhyncha</taxon>
        <taxon>Aphidomorpha</taxon>
        <taxon>Aphidoidea</taxon>
        <taxon>Aphididae</taxon>
        <taxon>Macrosiphini</taxon>
        <taxon>Macrosiphum</taxon>
    </lineage>
</organism>
<evidence type="ECO:0000259" key="9">
    <source>
        <dbReference type="Pfam" id="PF03175"/>
    </source>
</evidence>
<dbReference type="GO" id="GO:0003887">
    <property type="term" value="F:DNA-directed DNA polymerase activity"/>
    <property type="evidence" value="ECO:0007669"/>
    <property type="project" value="UniProtKB-KW"/>
</dbReference>
<dbReference type="InterPro" id="IPR043502">
    <property type="entry name" value="DNA/RNA_pol_sf"/>
</dbReference>
<comment type="similarity">
    <text evidence="1">Belongs to the DNA polymerase type-B family.</text>
</comment>
<evidence type="ECO:0000256" key="1">
    <source>
        <dbReference type="ARBA" id="ARBA00005755"/>
    </source>
</evidence>
<dbReference type="GO" id="GO:0003677">
    <property type="term" value="F:DNA binding"/>
    <property type="evidence" value="ECO:0007669"/>
    <property type="project" value="UniProtKB-KW"/>
</dbReference>
<dbReference type="InterPro" id="IPR038563">
    <property type="entry name" value="Endonuclease_7_sf"/>
</dbReference>
<protein>
    <recommendedName>
        <fullName evidence="2">DNA-directed DNA polymerase</fullName>
        <ecNumber evidence="2">2.7.7.7</ecNumber>
    </recommendedName>
</protein>
<dbReference type="GO" id="GO:0042575">
    <property type="term" value="C:DNA polymerase complex"/>
    <property type="evidence" value="ECO:0007669"/>
    <property type="project" value="UniProtKB-ARBA"/>
</dbReference>
<keyword evidence="7" id="KW-0238">DNA-binding</keyword>
<evidence type="ECO:0000313" key="11">
    <source>
        <dbReference type="Proteomes" id="UP001160148"/>
    </source>
</evidence>
<dbReference type="GO" id="GO:0000166">
    <property type="term" value="F:nucleotide binding"/>
    <property type="evidence" value="ECO:0007669"/>
    <property type="project" value="InterPro"/>
</dbReference>
<dbReference type="InterPro" id="IPR004868">
    <property type="entry name" value="DNA-dir_DNA_pol_B_mt/vir"/>
</dbReference>
<reference evidence="10 11" key="1">
    <citation type="submission" date="2023-01" db="EMBL/GenBank/DDBJ databases">
        <authorList>
            <person name="Whitehead M."/>
        </authorList>
    </citation>
    <scope>NUCLEOTIDE SEQUENCE [LARGE SCALE GENOMIC DNA]</scope>
</reference>
<evidence type="ECO:0000256" key="6">
    <source>
        <dbReference type="ARBA" id="ARBA00022932"/>
    </source>
</evidence>
<keyword evidence="4" id="KW-0548">Nucleotidyltransferase</keyword>
<comment type="catalytic activity">
    <reaction evidence="8">
        <text>DNA(n) + a 2'-deoxyribonucleoside 5'-triphosphate = DNA(n+1) + diphosphate</text>
        <dbReference type="Rhea" id="RHEA:22508"/>
        <dbReference type="Rhea" id="RHEA-COMP:17339"/>
        <dbReference type="Rhea" id="RHEA-COMP:17340"/>
        <dbReference type="ChEBI" id="CHEBI:33019"/>
        <dbReference type="ChEBI" id="CHEBI:61560"/>
        <dbReference type="ChEBI" id="CHEBI:173112"/>
        <dbReference type="EC" id="2.7.7.7"/>
    </reaction>
</comment>
<dbReference type="PANTHER" id="PTHR31511:SF12">
    <property type="entry name" value="RHO TERMINATION FACTOR N-TERMINAL DOMAIN-CONTAINING PROTEIN"/>
    <property type="match status" value="1"/>
</dbReference>
<keyword evidence="6" id="KW-0239">DNA-directed DNA polymerase</keyword>
<evidence type="ECO:0000256" key="3">
    <source>
        <dbReference type="ARBA" id="ARBA00022679"/>
    </source>
</evidence>
<keyword evidence="3" id="KW-0808">Transferase</keyword>